<keyword evidence="2" id="KW-1133">Transmembrane helix</keyword>
<evidence type="ECO:0000256" key="1">
    <source>
        <dbReference type="SAM" id="MobiDB-lite"/>
    </source>
</evidence>
<evidence type="ECO:0000313" key="3">
    <source>
        <dbReference type="EMBL" id="SCM21947.1"/>
    </source>
</evidence>
<organism evidence="3 4">
    <name type="scientific">Plasmodium chabaudi adami</name>
    <dbReference type="NCBI Taxonomy" id="5826"/>
    <lineage>
        <taxon>Eukaryota</taxon>
        <taxon>Sar</taxon>
        <taxon>Alveolata</taxon>
        <taxon>Apicomplexa</taxon>
        <taxon>Aconoidasida</taxon>
        <taxon>Haemosporida</taxon>
        <taxon>Plasmodiidae</taxon>
        <taxon>Plasmodium</taxon>
        <taxon>Plasmodium (Vinckeia)</taxon>
    </lineage>
</organism>
<protein>
    <submittedName>
        <fullName evidence="3">Uncharacterized protein</fullName>
    </submittedName>
</protein>
<evidence type="ECO:0000313" key="4">
    <source>
        <dbReference type="Proteomes" id="UP000507536"/>
    </source>
</evidence>
<gene>
    <name evidence="3" type="ORF">PCHDS_000262200</name>
</gene>
<dbReference type="EMBL" id="LT608191">
    <property type="protein sequence ID" value="SCM21947.1"/>
    <property type="molecule type" value="Genomic_DNA"/>
</dbReference>
<dbReference type="Proteomes" id="UP000507536">
    <property type="component" value="Chromosome 11"/>
</dbReference>
<feature type="transmembrane region" description="Helical" evidence="2">
    <location>
        <begin position="7"/>
        <end position="26"/>
    </location>
</feature>
<feature type="transmembrane region" description="Helical" evidence="2">
    <location>
        <begin position="287"/>
        <end position="304"/>
    </location>
</feature>
<evidence type="ECO:0000256" key="2">
    <source>
        <dbReference type="SAM" id="Phobius"/>
    </source>
</evidence>
<reference evidence="3 4" key="1">
    <citation type="submission" date="2016-08" db="EMBL/GenBank/DDBJ databases">
        <authorList>
            <consortium name="Pathogen Informatics"/>
        </authorList>
    </citation>
    <scope>NUCLEOTIDE SEQUENCE [LARGE SCALE GENOMIC DNA]</scope>
    <source>
        <strain evidence="3 4">DS</strain>
    </source>
</reference>
<feature type="region of interest" description="Disordered" evidence="1">
    <location>
        <begin position="320"/>
        <end position="342"/>
    </location>
</feature>
<keyword evidence="2" id="KW-0472">Membrane</keyword>
<accession>A0A1C6YF16</accession>
<name>A0A1C6YF16_PLACE</name>
<proteinExistence type="predicted"/>
<dbReference type="AlphaFoldDB" id="A0A1C6YF16"/>
<keyword evidence="2" id="KW-0812">Transmembrane</keyword>
<sequence length="393" mass="45841">MNCIQKFLYTLIFVGLLSLSLNSYIFQNGLLNGERREIGAIRSLKEFSTVLSRENEELSNGVLIRDGENNENEDDEIKDDGIENDDELKKVLTEVALRANELLSEGDENIKLRLNELLNEEIAKILTESEDFIKEEKRRIAIKKENILNGDMHRTRMLMNKLAKKGIIIWEDFDELVIIDDLYEMIDNMLINNEAKERVKQLARDFINSKSPFDHVEIYKEIKKYTKSEISRNKKPINIKKMAAYIKSTKIGKVLSNPFVILELAKHVSLDTFLHYCLHTVEKVSEFIIPSVTMFFILLYYIVANRRYLKALITRNKTYKKNEDESNQNSTTSESIIEDDEDNITTEENITAEKKAHGVNVKEQNETKKKYAIDKKNRKRIIRVTVYLSKENE</sequence>